<sequence>MSKLLIDQQVTPVIAQDDAIVTNPRPWQQDASGTTTSGSSSTTTTGGKSQSHSNNNNSTKSTSNVSNANVVEQAWDCHVLGNPISIISQKLKALKYSLKTLSKQHFTDLSGKVEDARISLHSIQLQLQPSPHNAVIIQLEKKARKDYCELLDIEHEDIRQRADFNERRRCAMDVLESKSSYMEFASRMSKIGYVHVYRETNRAADYLATLEIVDGYNYCVPPLDAQLLKNVKEDKT</sequence>
<gene>
    <name evidence="2" type="ORF">IFM89_014325</name>
</gene>
<name>A0A835LUB4_9MAGN</name>
<dbReference type="EMBL" id="JADFTS010000005">
    <property type="protein sequence ID" value="KAF9605212.1"/>
    <property type="molecule type" value="Genomic_DNA"/>
</dbReference>
<comment type="caution">
    <text evidence="2">The sequence shown here is derived from an EMBL/GenBank/DDBJ whole genome shotgun (WGS) entry which is preliminary data.</text>
</comment>
<dbReference type="Proteomes" id="UP000631114">
    <property type="component" value="Unassembled WGS sequence"/>
</dbReference>
<protein>
    <submittedName>
        <fullName evidence="2">Uncharacterized protein</fullName>
    </submittedName>
</protein>
<keyword evidence="3" id="KW-1185">Reference proteome</keyword>
<evidence type="ECO:0000313" key="2">
    <source>
        <dbReference type="EMBL" id="KAF9605212.1"/>
    </source>
</evidence>
<dbReference type="OrthoDB" id="1749972at2759"/>
<feature type="compositionally biased region" description="Low complexity" evidence="1">
    <location>
        <begin position="32"/>
        <end position="65"/>
    </location>
</feature>
<evidence type="ECO:0000256" key="1">
    <source>
        <dbReference type="SAM" id="MobiDB-lite"/>
    </source>
</evidence>
<evidence type="ECO:0000313" key="3">
    <source>
        <dbReference type="Proteomes" id="UP000631114"/>
    </source>
</evidence>
<feature type="region of interest" description="Disordered" evidence="1">
    <location>
        <begin position="17"/>
        <end position="65"/>
    </location>
</feature>
<reference evidence="2 3" key="1">
    <citation type="submission" date="2020-10" db="EMBL/GenBank/DDBJ databases">
        <title>The Coptis chinensis genome and diversification of protoberbering-type alkaloids.</title>
        <authorList>
            <person name="Wang B."/>
            <person name="Shu S."/>
            <person name="Song C."/>
            <person name="Liu Y."/>
        </authorList>
    </citation>
    <scope>NUCLEOTIDE SEQUENCE [LARGE SCALE GENOMIC DNA]</scope>
    <source>
        <strain evidence="2">HL-2020</strain>
        <tissue evidence="2">Leaf</tissue>
    </source>
</reference>
<accession>A0A835LUB4</accession>
<dbReference type="AlphaFoldDB" id="A0A835LUB4"/>
<organism evidence="2 3">
    <name type="scientific">Coptis chinensis</name>
    <dbReference type="NCBI Taxonomy" id="261450"/>
    <lineage>
        <taxon>Eukaryota</taxon>
        <taxon>Viridiplantae</taxon>
        <taxon>Streptophyta</taxon>
        <taxon>Embryophyta</taxon>
        <taxon>Tracheophyta</taxon>
        <taxon>Spermatophyta</taxon>
        <taxon>Magnoliopsida</taxon>
        <taxon>Ranunculales</taxon>
        <taxon>Ranunculaceae</taxon>
        <taxon>Coptidoideae</taxon>
        <taxon>Coptis</taxon>
    </lineage>
</organism>
<proteinExistence type="predicted"/>